<dbReference type="InterPro" id="IPR004045">
    <property type="entry name" value="Glutathione_S-Trfase_N"/>
</dbReference>
<dbReference type="PROSITE" id="PS50404">
    <property type="entry name" value="GST_NTER"/>
    <property type="match status" value="1"/>
</dbReference>
<keyword evidence="5" id="KW-1185">Reference proteome</keyword>
<accession>A0ABY7U2Y4</accession>
<comment type="similarity">
    <text evidence="1">Belongs to the GST superfamily.</text>
</comment>
<dbReference type="PROSITE" id="PS50405">
    <property type="entry name" value="GST_CTER"/>
    <property type="match status" value="1"/>
</dbReference>
<dbReference type="CDD" id="cd03046">
    <property type="entry name" value="GST_N_GTT1_like"/>
    <property type="match status" value="1"/>
</dbReference>
<dbReference type="InterPro" id="IPR036249">
    <property type="entry name" value="Thioredoxin-like_sf"/>
</dbReference>
<dbReference type="SUPFAM" id="SSF52833">
    <property type="entry name" value="Thioredoxin-like"/>
    <property type="match status" value="1"/>
</dbReference>
<dbReference type="InterPro" id="IPR004046">
    <property type="entry name" value="GST_C"/>
</dbReference>
<name>A0ABY7U2Y4_9SPHN</name>
<dbReference type="SUPFAM" id="SSF47616">
    <property type="entry name" value="GST C-terminal domain-like"/>
    <property type="match status" value="1"/>
</dbReference>
<evidence type="ECO:0000256" key="1">
    <source>
        <dbReference type="RuleBase" id="RU003494"/>
    </source>
</evidence>
<evidence type="ECO:0000313" key="4">
    <source>
        <dbReference type="EMBL" id="WCT78719.1"/>
    </source>
</evidence>
<protein>
    <submittedName>
        <fullName evidence="4">Glutathione S-transferase N-terminal domain-containing protein</fullName>
    </submittedName>
</protein>
<feature type="domain" description="GST N-terminal" evidence="2">
    <location>
        <begin position="1"/>
        <end position="84"/>
    </location>
</feature>
<dbReference type="Proteomes" id="UP001218231">
    <property type="component" value="Chromosome"/>
</dbReference>
<dbReference type="InterPro" id="IPR010987">
    <property type="entry name" value="Glutathione-S-Trfase_C-like"/>
</dbReference>
<dbReference type="Gene3D" id="1.20.1050.10">
    <property type="match status" value="1"/>
</dbReference>
<organism evidence="4 5">
    <name type="scientific">Novosphingobium humi</name>
    <dbReference type="NCBI Taxonomy" id="2282397"/>
    <lineage>
        <taxon>Bacteria</taxon>
        <taxon>Pseudomonadati</taxon>
        <taxon>Pseudomonadota</taxon>
        <taxon>Alphaproteobacteria</taxon>
        <taxon>Sphingomonadales</taxon>
        <taxon>Sphingomonadaceae</taxon>
        <taxon>Novosphingobium</taxon>
    </lineage>
</organism>
<evidence type="ECO:0000259" key="3">
    <source>
        <dbReference type="PROSITE" id="PS50405"/>
    </source>
</evidence>
<dbReference type="SFLD" id="SFLDS00019">
    <property type="entry name" value="Glutathione_Transferase_(cytos"/>
    <property type="match status" value="1"/>
</dbReference>
<dbReference type="InterPro" id="IPR040079">
    <property type="entry name" value="Glutathione_S-Trfase"/>
</dbReference>
<evidence type="ECO:0000313" key="5">
    <source>
        <dbReference type="Proteomes" id="UP001218231"/>
    </source>
</evidence>
<dbReference type="Gene3D" id="3.40.30.10">
    <property type="entry name" value="Glutaredoxin"/>
    <property type="match status" value="1"/>
</dbReference>
<dbReference type="SFLD" id="SFLDG01150">
    <property type="entry name" value="Main.1:_Beta-like"/>
    <property type="match status" value="1"/>
</dbReference>
<gene>
    <name evidence="4" type="ORF">PQ457_07070</name>
</gene>
<dbReference type="RefSeq" id="WP_273619029.1">
    <property type="nucleotide sequence ID" value="NZ_CP103868.1"/>
</dbReference>
<dbReference type="CDD" id="cd03207">
    <property type="entry name" value="GST_C_8"/>
    <property type="match status" value="1"/>
</dbReference>
<dbReference type="SFLD" id="SFLDG00358">
    <property type="entry name" value="Main_(cytGST)"/>
    <property type="match status" value="1"/>
</dbReference>
<dbReference type="Pfam" id="PF00043">
    <property type="entry name" value="GST_C"/>
    <property type="match status" value="1"/>
</dbReference>
<dbReference type="PANTHER" id="PTHR44051:SF21">
    <property type="entry name" value="GLUTATHIONE S-TRANSFERASE FAMILY PROTEIN"/>
    <property type="match status" value="1"/>
</dbReference>
<reference evidence="4 5" key="1">
    <citation type="submission" date="2023-02" db="EMBL/GenBank/DDBJ databases">
        <title>Genome sequence of Novosphingobium humi KACC 19094.</title>
        <authorList>
            <person name="Kim S."/>
            <person name="Heo J."/>
            <person name="Kwon S.-W."/>
        </authorList>
    </citation>
    <scope>NUCLEOTIDE SEQUENCE [LARGE SCALE GENOMIC DNA]</scope>
    <source>
        <strain evidence="4 5">KACC 19094</strain>
    </source>
</reference>
<sequence>MAGYTFFTNPMSRGQIARWALHEVGADYEQVIVDYGAPKPAALLAANGLGKLPTLVHHSADGDYPIAETAAICAYLAETEDNGALAPTAQERAAYYRWLFFAAGPLEQAITARSMGFEPNERQKVSVGFGCYDLVVDTLAAHLRGSDYVCGARFTMADVYVGSHVLWGTMFKTLPELPEFVAYGERLSARAKYAEAKAIDHALIAAAQATTQAAASAEAKV</sequence>
<dbReference type="PANTHER" id="PTHR44051">
    <property type="entry name" value="GLUTATHIONE S-TRANSFERASE-RELATED"/>
    <property type="match status" value="1"/>
</dbReference>
<proteinExistence type="inferred from homology"/>
<evidence type="ECO:0000259" key="2">
    <source>
        <dbReference type="PROSITE" id="PS50404"/>
    </source>
</evidence>
<dbReference type="InterPro" id="IPR036282">
    <property type="entry name" value="Glutathione-S-Trfase_C_sf"/>
</dbReference>
<feature type="domain" description="GST C-terminal" evidence="3">
    <location>
        <begin position="88"/>
        <end position="213"/>
    </location>
</feature>
<dbReference type="Pfam" id="PF02798">
    <property type="entry name" value="GST_N"/>
    <property type="match status" value="1"/>
</dbReference>
<dbReference type="EMBL" id="CP117417">
    <property type="protein sequence ID" value="WCT78719.1"/>
    <property type="molecule type" value="Genomic_DNA"/>
</dbReference>